<proteinExistence type="predicted"/>
<feature type="domain" description="AB hydrolase-1" evidence="1">
    <location>
        <begin position="22"/>
        <end position="246"/>
    </location>
</feature>
<organism evidence="2 3">
    <name type="scientific">Halovulum marinum</name>
    <dbReference type="NCBI Taxonomy" id="2662447"/>
    <lineage>
        <taxon>Bacteria</taxon>
        <taxon>Pseudomonadati</taxon>
        <taxon>Pseudomonadota</taxon>
        <taxon>Alphaproteobacteria</taxon>
        <taxon>Rhodobacterales</taxon>
        <taxon>Paracoccaceae</taxon>
        <taxon>Halovulum</taxon>
    </lineage>
</organism>
<dbReference type="Gene3D" id="3.40.50.1820">
    <property type="entry name" value="alpha/beta hydrolase"/>
    <property type="match status" value="1"/>
</dbReference>
<dbReference type="PANTHER" id="PTHR43798">
    <property type="entry name" value="MONOACYLGLYCEROL LIPASE"/>
    <property type="match status" value="1"/>
</dbReference>
<name>A0A6L5Z7T9_9RHOB</name>
<accession>A0A6L5Z7T9</accession>
<dbReference type="GO" id="GO:0047570">
    <property type="term" value="F:3-oxoadipate enol-lactonase activity"/>
    <property type="evidence" value="ECO:0007669"/>
    <property type="project" value="UniProtKB-EC"/>
</dbReference>
<dbReference type="PRINTS" id="PR00111">
    <property type="entry name" value="ABHYDROLASE"/>
</dbReference>
<dbReference type="EC" id="3.1.1.24" evidence="2"/>
<dbReference type="GO" id="GO:0042952">
    <property type="term" value="P:beta-ketoadipate pathway"/>
    <property type="evidence" value="ECO:0007669"/>
    <property type="project" value="InterPro"/>
</dbReference>
<dbReference type="SUPFAM" id="SSF53474">
    <property type="entry name" value="alpha/beta-Hydrolases"/>
    <property type="match status" value="1"/>
</dbReference>
<dbReference type="InterPro" id="IPR026968">
    <property type="entry name" value="PcaD/CatD"/>
</dbReference>
<dbReference type="InterPro" id="IPR050266">
    <property type="entry name" value="AB_hydrolase_sf"/>
</dbReference>
<dbReference type="RefSeq" id="WP_154449756.1">
    <property type="nucleotide sequence ID" value="NZ_WIND01000073.1"/>
</dbReference>
<dbReference type="GO" id="GO:0016020">
    <property type="term" value="C:membrane"/>
    <property type="evidence" value="ECO:0007669"/>
    <property type="project" value="TreeGrafter"/>
</dbReference>
<dbReference type="EMBL" id="WIND01000073">
    <property type="protein sequence ID" value="MSU92260.1"/>
    <property type="molecule type" value="Genomic_DNA"/>
</dbReference>
<dbReference type="PANTHER" id="PTHR43798:SF33">
    <property type="entry name" value="HYDROLASE, PUTATIVE (AFU_ORTHOLOGUE AFUA_2G14860)-RELATED"/>
    <property type="match status" value="1"/>
</dbReference>
<gene>
    <name evidence="2" type="primary">pcaD</name>
    <name evidence="2" type="ORF">GE300_22275</name>
</gene>
<comment type="caution">
    <text evidence="2">The sequence shown here is derived from an EMBL/GenBank/DDBJ whole genome shotgun (WGS) entry which is preliminary data.</text>
</comment>
<evidence type="ECO:0000313" key="3">
    <source>
        <dbReference type="Proteomes" id="UP000474957"/>
    </source>
</evidence>
<dbReference type="NCBIfam" id="TIGR02427">
    <property type="entry name" value="protocat_pcaD"/>
    <property type="match status" value="1"/>
</dbReference>
<dbReference type="AlphaFoldDB" id="A0A6L5Z7T9"/>
<evidence type="ECO:0000259" key="1">
    <source>
        <dbReference type="Pfam" id="PF00561"/>
    </source>
</evidence>
<dbReference type="InterPro" id="IPR029058">
    <property type="entry name" value="AB_hydrolase_fold"/>
</dbReference>
<reference evidence="2 3" key="1">
    <citation type="submission" date="2019-10" db="EMBL/GenBank/DDBJ databases">
        <title>Cognatihalovulum marinum gen. nov. sp. nov., a new member of the family Rhodobacteraceae isolated from deep seawater of the Northwest Indian Ocean.</title>
        <authorList>
            <person name="Ruan C."/>
            <person name="Wang J."/>
            <person name="Zheng X."/>
            <person name="Song L."/>
            <person name="Zhu Y."/>
            <person name="Huang Y."/>
            <person name="Lu Z."/>
            <person name="Du W."/>
            <person name="Huang L."/>
            <person name="Dai X."/>
        </authorList>
    </citation>
    <scope>NUCLEOTIDE SEQUENCE [LARGE SCALE GENOMIC DNA]</scope>
    <source>
        <strain evidence="2 3">2CG4</strain>
    </source>
</reference>
<sequence>MPLIRTNAIELHYTEDGAPDGPPVLLLHALGLDHRVWDPLLPHLPPDLRLIRCDLRGHGRSTVPPAPYGMQALVHDAAGLLDALGVSDAVVVGLSLGGLVAQGLAAERPDLVAALVLSNTAAKIGTEAIWQDRADTVRDRGVAALADGILARWFPPRFRQARAAEVALWRDRLCATPAEGYAGCCAAIGHTDLFDSTARLRLPALAVAGALDGATPADMVRETAALIPGCAFHLLPGTGHLPCVQAPEALAALLDPFLAAHAPPAGPPPPRIL</sequence>
<evidence type="ECO:0000313" key="2">
    <source>
        <dbReference type="EMBL" id="MSU92260.1"/>
    </source>
</evidence>
<keyword evidence="3" id="KW-1185">Reference proteome</keyword>
<dbReference type="Pfam" id="PF00561">
    <property type="entry name" value="Abhydrolase_1"/>
    <property type="match status" value="1"/>
</dbReference>
<dbReference type="Proteomes" id="UP000474957">
    <property type="component" value="Unassembled WGS sequence"/>
</dbReference>
<protein>
    <submittedName>
        <fullName evidence="2">3-oxoadipate enol-lactonase</fullName>
        <ecNumber evidence="2">3.1.1.24</ecNumber>
    </submittedName>
</protein>
<keyword evidence="2" id="KW-0378">Hydrolase</keyword>
<dbReference type="InterPro" id="IPR000073">
    <property type="entry name" value="AB_hydrolase_1"/>
</dbReference>